<feature type="non-terminal residue" evidence="1">
    <location>
        <position position="185"/>
    </location>
</feature>
<keyword evidence="2" id="KW-1185">Reference proteome</keyword>
<comment type="caution">
    <text evidence="1">The sequence shown here is derived from an EMBL/GenBank/DDBJ whole genome shotgun (WGS) entry which is preliminary data.</text>
</comment>
<evidence type="ECO:0000313" key="1">
    <source>
        <dbReference type="EMBL" id="CAG8842751.1"/>
    </source>
</evidence>
<gene>
    <name evidence="1" type="ORF">RPERSI_LOCUS32461</name>
</gene>
<accession>A0ACA9SM42</accession>
<dbReference type="Proteomes" id="UP000789920">
    <property type="component" value="Unassembled WGS sequence"/>
</dbReference>
<feature type="non-terminal residue" evidence="1">
    <location>
        <position position="1"/>
    </location>
</feature>
<proteinExistence type="predicted"/>
<dbReference type="EMBL" id="CAJVQC010135458">
    <property type="protein sequence ID" value="CAG8842751.1"/>
    <property type="molecule type" value="Genomic_DNA"/>
</dbReference>
<evidence type="ECO:0000313" key="2">
    <source>
        <dbReference type="Proteomes" id="UP000789920"/>
    </source>
</evidence>
<sequence length="185" mass="21310">YHLGKSKPTKSKLTRSTNSNSKPISFTTTAIEYTTFDTNNYITNISKTSQLIDSHMAFNINTNNNTNISKTDKLDDYTIFDMNTPVCYDLEDFVNEKFEVSDLKNNSCDISSQLDELDNKNDKYKSKEFLFKLYIKNHDNTILSAKRLNILADSCSDFHYQIELNNTTITRNDYILAYKVAKKTG</sequence>
<reference evidence="1" key="1">
    <citation type="submission" date="2021-06" db="EMBL/GenBank/DDBJ databases">
        <authorList>
            <person name="Kallberg Y."/>
            <person name="Tangrot J."/>
            <person name="Rosling A."/>
        </authorList>
    </citation>
    <scope>NUCLEOTIDE SEQUENCE</scope>
    <source>
        <strain evidence="1">MA461A</strain>
    </source>
</reference>
<name>A0ACA9SM42_9GLOM</name>
<organism evidence="1 2">
    <name type="scientific">Racocetra persica</name>
    <dbReference type="NCBI Taxonomy" id="160502"/>
    <lineage>
        <taxon>Eukaryota</taxon>
        <taxon>Fungi</taxon>
        <taxon>Fungi incertae sedis</taxon>
        <taxon>Mucoromycota</taxon>
        <taxon>Glomeromycotina</taxon>
        <taxon>Glomeromycetes</taxon>
        <taxon>Diversisporales</taxon>
        <taxon>Gigasporaceae</taxon>
        <taxon>Racocetra</taxon>
    </lineage>
</organism>
<protein>
    <submittedName>
        <fullName evidence="1">30743_t:CDS:1</fullName>
    </submittedName>
</protein>